<evidence type="ECO:0000313" key="3">
    <source>
        <dbReference type="Proteomes" id="UP000800038"/>
    </source>
</evidence>
<feature type="chain" id="PRO_5025430074" evidence="1">
    <location>
        <begin position="22"/>
        <end position="144"/>
    </location>
</feature>
<dbReference type="AlphaFoldDB" id="A0A6A5SNR6"/>
<sequence length="144" mass="15361">MVHSITLLVLSWSVVLEFSLGLLLPLSQVIQTSGIHSVEDCVHAIGGIDTGFALTQGNNDALVGPPLMTIRDEPHENSLSPARRISSSTTTALQSSRCLRALVSRSLLSNLGQSPRKCLRRVSLKISICAINAKGSKSKSILSD</sequence>
<evidence type="ECO:0000313" key="2">
    <source>
        <dbReference type="EMBL" id="KAF1941304.1"/>
    </source>
</evidence>
<gene>
    <name evidence="2" type="ORF">EJ02DRAFT_205547</name>
</gene>
<keyword evidence="3" id="KW-1185">Reference proteome</keyword>
<dbReference type="EMBL" id="ML976049">
    <property type="protein sequence ID" value="KAF1941304.1"/>
    <property type="molecule type" value="Genomic_DNA"/>
</dbReference>
<accession>A0A6A5SNR6</accession>
<keyword evidence="1" id="KW-0732">Signal</keyword>
<proteinExistence type="predicted"/>
<organism evidence="2 3">
    <name type="scientific">Clathrospora elynae</name>
    <dbReference type="NCBI Taxonomy" id="706981"/>
    <lineage>
        <taxon>Eukaryota</taxon>
        <taxon>Fungi</taxon>
        <taxon>Dikarya</taxon>
        <taxon>Ascomycota</taxon>
        <taxon>Pezizomycotina</taxon>
        <taxon>Dothideomycetes</taxon>
        <taxon>Pleosporomycetidae</taxon>
        <taxon>Pleosporales</taxon>
        <taxon>Diademaceae</taxon>
        <taxon>Clathrospora</taxon>
    </lineage>
</organism>
<dbReference type="Proteomes" id="UP000800038">
    <property type="component" value="Unassembled WGS sequence"/>
</dbReference>
<evidence type="ECO:0000256" key="1">
    <source>
        <dbReference type="SAM" id="SignalP"/>
    </source>
</evidence>
<name>A0A6A5SNR6_9PLEO</name>
<feature type="signal peptide" evidence="1">
    <location>
        <begin position="1"/>
        <end position="21"/>
    </location>
</feature>
<reference evidence="2" key="1">
    <citation type="journal article" date="2020" name="Stud. Mycol.">
        <title>101 Dothideomycetes genomes: a test case for predicting lifestyles and emergence of pathogens.</title>
        <authorList>
            <person name="Haridas S."/>
            <person name="Albert R."/>
            <person name="Binder M."/>
            <person name="Bloem J."/>
            <person name="Labutti K."/>
            <person name="Salamov A."/>
            <person name="Andreopoulos B."/>
            <person name="Baker S."/>
            <person name="Barry K."/>
            <person name="Bills G."/>
            <person name="Bluhm B."/>
            <person name="Cannon C."/>
            <person name="Castanera R."/>
            <person name="Culley D."/>
            <person name="Daum C."/>
            <person name="Ezra D."/>
            <person name="Gonzalez J."/>
            <person name="Henrissat B."/>
            <person name="Kuo A."/>
            <person name="Liang C."/>
            <person name="Lipzen A."/>
            <person name="Lutzoni F."/>
            <person name="Magnuson J."/>
            <person name="Mondo S."/>
            <person name="Nolan M."/>
            <person name="Ohm R."/>
            <person name="Pangilinan J."/>
            <person name="Park H.-J."/>
            <person name="Ramirez L."/>
            <person name="Alfaro M."/>
            <person name="Sun H."/>
            <person name="Tritt A."/>
            <person name="Yoshinaga Y."/>
            <person name="Zwiers L.-H."/>
            <person name="Turgeon B."/>
            <person name="Goodwin S."/>
            <person name="Spatafora J."/>
            <person name="Crous P."/>
            <person name="Grigoriev I."/>
        </authorList>
    </citation>
    <scope>NUCLEOTIDE SEQUENCE</scope>
    <source>
        <strain evidence="2">CBS 161.51</strain>
    </source>
</reference>
<protein>
    <submittedName>
        <fullName evidence="2">Uncharacterized protein</fullName>
    </submittedName>
</protein>